<dbReference type="EMBL" id="ML208281">
    <property type="protein sequence ID" value="TFK72799.1"/>
    <property type="molecule type" value="Genomic_DNA"/>
</dbReference>
<gene>
    <name evidence="1" type="ORF">BDN72DRAFT_835678</name>
</gene>
<reference evidence="1 2" key="1">
    <citation type="journal article" date="2019" name="Nat. Ecol. Evol.">
        <title>Megaphylogeny resolves global patterns of mushroom evolution.</title>
        <authorList>
            <person name="Varga T."/>
            <person name="Krizsan K."/>
            <person name="Foldi C."/>
            <person name="Dima B."/>
            <person name="Sanchez-Garcia M."/>
            <person name="Sanchez-Ramirez S."/>
            <person name="Szollosi G.J."/>
            <person name="Szarkandi J.G."/>
            <person name="Papp V."/>
            <person name="Albert L."/>
            <person name="Andreopoulos W."/>
            <person name="Angelini C."/>
            <person name="Antonin V."/>
            <person name="Barry K.W."/>
            <person name="Bougher N.L."/>
            <person name="Buchanan P."/>
            <person name="Buyck B."/>
            <person name="Bense V."/>
            <person name="Catcheside P."/>
            <person name="Chovatia M."/>
            <person name="Cooper J."/>
            <person name="Damon W."/>
            <person name="Desjardin D."/>
            <person name="Finy P."/>
            <person name="Geml J."/>
            <person name="Haridas S."/>
            <person name="Hughes K."/>
            <person name="Justo A."/>
            <person name="Karasinski D."/>
            <person name="Kautmanova I."/>
            <person name="Kiss B."/>
            <person name="Kocsube S."/>
            <person name="Kotiranta H."/>
            <person name="LaButti K.M."/>
            <person name="Lechner B.E."/>
            <person name="Liimatainen K."/>
            <person name="Lipzen A."/>
            <person name="Lukacs Z."/>
            <person name="Mihaltcheva S."/>
            <person name="Morgado L.N."/>
            <person name="Niskanen T."/>
            <person name="Noordeloos M.E."/>
            <person name="Ohm R.A."/>
            <person name="Ortiz-Santana B."/>
            <person name="Ovrebo C."/>
            <person name="Racz N."/>
            <person name="Riley R."/>
            <person name="Savchenko A."/>
            <person name="Shiryaev A."/>
            <person name="Soop K."/>
            <person name="Spirin V."/>
            <person name="Szebenyi C."/>
            <person name="Tomsovsky M."/>
            <person name="Tulloss R.E."/>
            <person name="Uehling J."/>
            <person name="Grigoriev I.V."/>
            <person name="Vagvolgyi C."/>
            <person name="Papp T."/>
            <person name="Martin F.M."/>
            <person name="Miettinen O."/>
            <person name="Hibbett D.S."/>
            <person name="Nagy L.G."/>
        </authorList>
    </citation>
    <scope>NUCLEOTIDE SEQUENCE [LARGE SCALE GENOMIC DNA]</scope>
    <source>
        <strain evidence="1 2">NL-1719</strain>
    </source>
</reference>
<proteinExistence type="predicted"/>
<keyword evidence="2" id="KW-1185">Reference proteome</keyword>
<accession>A0ACD3B571</accession>
<dbReference type="Proteomes" id="UP000308600">
    <property type="component" value="Unassembled WGS sequence"/>
</dbReference>
<sequence>MPPTQTLDLHLMYKIFDDTHSHMPMRRDDEDDPESVSDDDVQLSRFSPLGHNSLQLVTDGPLDNVPGSAEPLPTPTVIIQVPTAGLASILSEISLSFPTTTTSDFSISNSFNPLLLTPSPSLSSSRVDKSVAITSTSTTLVFETPTSVQTLLPQPISAESSHGMRLGIILGCTIGGVIILFLFAAIAFLLIRRKRSPDPDAPVFFSERMVQSRPLLPFESTKGKGINPLRRFSRQTGLSFSMITGQNASPMTRDRREEFRQRIEELQTEINGLMREANGEGIMGRIEAHDSMGEKLTKLQWLEAYKDSSWAAGLTDAPPPYYQLYFDS</sequence>
<evidence type="ECO:0000313" key="2">
    <source>
        <dbReference type="Proteomes" id="UP000308600"/>
    </source>
</evidence>
<protein>
    <submittedName>
        <fullName evidence="1">Uncharacterized protein</fullName>
    </submittedName>
</protein>
<evidence type="ECO:0000313" key="1">
    <source>
        <dbReference type="EMBL" id="TFK72799.1"/>
    </source>
</evidence>
<organism evidence="1 2">
    <name type="scientific">Pluteus cervinus</name>
    <dbReference type="NCBI Taxonomy" id="181527"/>
    <lineage>
        <taxon>Eukaryota</taxon>
        <taxon>Fungi</taxon>
        <taxon>Dikarya</taxon>
        <taxon>Basidiomycota</taxon>
        <taxon>Agaricomycotina</taxon>
        <taxon>Agaricomycetes</taxon>
        <taxon>Agaricomycetidae</taxon>
        <taxon>Agaricales</taxon>
        <taxon>Pluteineae</taxon>
        <taxon>Pluteaceae</taxon>
        <taxon>Pluteus</taxon>
    </lineage>
</organism>
<name>A0ACD3B571_9AGAR</name>